<dbReference type="EMBL" id="JAAGMD010000531">
    <property type="protein sequence ID" value="NEA87950.1"/>
    <property type="molecule type" value="Genomic_DNA"/>
</dbReference>
<evidence type="ECO:0000313" key="2">
    <source>
        <dbReference type="EMBL" id="NEA87950.1"/>
    </source>
</evidence>
<name>A0A6G3QXP1_9ACTN</name>
<sequence length="30" mass="3076">MWQGGGGPARHAGPPLTGATDRDQQTAVRS</sequence>
<organism evidence="2">
    <name type="scientific">Streptomyces sp. SID14436</name>
    <dbReference type="NCBI Taxonomy" id="2706070"/>
    <lineage>
        <taxon>Bacteria</taxon>
        <taxon>Bacillati</taxon>
        <taxon>Actinomycetota</taxon>
        <taxon>Actinomycetes</taxon>
        <taxon>Kitasatosporales</taxon>
        <taxon>Streptomycetaceae</taxon>
        <taxon>Streptomyces</taxon>
    </lineage>
</organism>
<dbReference type="Pfam" id="PF07397">
    <property type="entry name" value="DUF1502"/>
    <property type="match status" value="1"/>
</dbReference>
<reference evidence="2" key="1">
    <citation type="submission" date="2020-01" db="EMBL/GenBank/DDBJ databases">
        <title>Insect and environment-associated Actinomycetes.</title>
        <authorList>
            <person name="Currrie C."/>
            <person name="Chevrette M."/>
            <person name="Carlson C."/>
            <person name="Stubbendieck R."/>
            <person name="Wendt-Pienkowski E."/>
        </authorList>
    </citation>
    <scope>NUCLEOTIDE SEQUENCE</scope>
    <source>
        <strain evidence="2">SID14436</strain>
    </source>
</reference>
<dbReference type="AlphaFoldDB" id="A0A6G3QXP1"/>
<comment type="caution">
    <text evidence="2">The sequence shown here is derived from an EMBL/GenBank/DDBJ whole genome shotgun (WGS) entry which is preliminary data.</text>
</comment>
<feature type="region of interest" description="Disordered" evidence="1">
    <location>
        <begin position="1"/>
        <end position="30"/>
    </location>
</feature>
<gene>
    <name evidence="2" type="ORF">G3I53_18385</name>
</gene>
<dbReference type="InterPro" id="IPR010871">
    <property type="entry name" value="DUF1502"/>
</dbReference>
<protein>
    <submittedName>
        <fullName evidence="2">Uncharacterized protein</fullName>
    </submittedName>
</protein>
<proteinExistence type="predicted"/>
<evidence type="ECO:0000256" key="1">
    <source>
        <dbReference type="SAM" id="MobiDB-lite"/>
    </source>
</evidence>
<accession>A0A6G3QXP1</accession>